<evidence type="ECO:0000313" key="2">
    <source>
        <dbReference type="Proteomes" id="UP000267223"/>
    </source>
</evidence>
<dbReference type="Proteomes" id="UP000267223">
    <property type="component" value="Unassembled WGS sequence"/>
</dbReference>
<reference evidence="1 2" key="1">
    <citation type="submission" date="2018-11" db="EMBL/GenBank/DDBJ databases">
        <title>Draft genome sequence of Ferruginibacter sp. BO-59.</title>
        <authorList>
            <person name="Im W.T."/>
        </authorList>
    </citation>
    <scope>NUCLEOTIDE SEQUENCE [LARGE SCALE GENOMIC DNA]</scope>
    <source>
        <strain evidence="1 2">BO-59</strain>
    </source>
</reference>
<name>A0A3M9MZF4_9BACT</name>
<comment type="caution">
    <text evidence="1">The sequence shown here is derived from an EMBL/GenBank/DDBJ whole genome shotgun (WGS) entry which is preliminary data.</text>
</comment>
<evidence type="ECO:0000313" key="1">
    <source>
        <dbReference type="EMBL" id="RNI30914.1"/>
    </source>
</evidence>
<sequence>LLRLSKEASTLRQALGRTEFIAFKRVNVPFFVMLSLSKYDKKMILLSFKEFSSCSFVCFVASGERAALFFSH</sequence>
<gene>
    <name evidence="1" type="ORF">EFY79_21165</name>
</gene>
<keyword evidence="2" id="KW-1185">Reference proteome</keyword>
<dbReference type="RefSeq" id="WP_233578077.1">
    <property type="nucleotide sequence ID" value="NZ_RJJR01000039.1"/>
</dbReference>
<feature type="non-terminal residue" evidence="1">
    <location>
        <position position="1"/>
    </location>
</feature>
<dbReference type="AlphaFoldDB" id="A0A3M9MZF4"/>
<proteinExistence type="predicted"/>
<organism evidence="1 2">
    <name type="scientific">Hanamia caeni</name>
    <dbReference type="NCBI Taxonomy" id="2294116"/>
    <lineage>
        <taxon>Bacteria</taxon>
        <taxon>Pseudomonadati</taxon>
        <taxon>Bacteroidota</taxon>
        <taxon>Chitinophagia</taxon>
        <taxon>Chitinophagales</taxon>
        <taxon>Chitinophagaceae</taxon>
        <taxon>Hanamia</taxon>
    </lineage>
</organism>
<dbReference type="EMBL" id="RJJR01000039">
    <property type="protein sequence ID" value="RNI30914.1"/>
    <property type="molecule type" value="Genomic_DNA"/>
</dbReference>
<protein>
    <submittedName>
        <fullName evidence="1">Uncharacterized protein</fullName>
    </submittedName>
</protein>
<accession>A0A3M9MZF4</accession>